<dbReference type="EnsemblMetazoa" id="XM_019910902.1">
    <property type="protein sequence ID" value="XP_019766461.1"/>
    <property type="gene ID" value="LOC109541905"/>
</dbReference>
<organism evidence="2 3">
    <name type="scientific">Dendroctonus ponderosae</name>
    <name type="common">Mountain pine beetle</name>
    <dbReference type="NCBI Taxonomy" id="77166"/>
    <lineage>
        <taxon>Eukaryota</taxon>
        <taxon>Metazoa</taxon>
        <taxon>Ecdysozoa</taxon>
        <taxon>Arthropoda</taxon>
        <taxon>Hexapoda</taxon>
        <taxon>Insecta</taxon>
        <taxon>Pterygota</taxon>
        <taxon>Neoptera</taxon>
        <taxon>Endopterygota</taxon>
        <taxon>Coleoptera</taxon>
        <taxon>Polyphaga</taxon>
        <taxon>Cucujiformia</taxon>
        <taxon>Curculionidae</taxon>
        <taxon>Scolytinae</taxon>
        <taxon>Dendroctonus</taxon>
    </lineage>
</organism>
<reference evidence="3" key="1">
    <citation type="journal article" date="2013" name="Genome Biol.">
        <title>Draft genome of the mountain pine beetle, Dendroctonus ponderosae Hopkins, a major forest pest.</title>
        <authorList>
            <person name="Keeling C.I."/>
            <person name="Yuen M.M."/>
            <person name="Liao N.Y."/>
            <person name="Docking T.R."/>
            <person name="Chan S.K."/>
            <person name="Taylor G.A."/>
            <person name="Palmquist D.L."/>
            <person name="Jackman S.D."/>
            <person name="Nguyen A."/>
            <person name="Li M."/>
            <person name="Henderson H."/>
            <person name="Janes J.K."/>
            <person name="Zhao Y."/>
            <person name="Pandoh P."/>
            <person name="Moore R."/>
            <person name="Sperling F.A."/>
            <person name="Huber D.P."/>
            <person name="Birol I."/>
            <person name="Jones S.J."/>
            <person name="Bohlmann J."/>
        </authorList>
    </citation>
    <scope>NUCLEOTIDE SEQUENCE</scope>
</reference>
<feature type="compositionally biased region" description="Basic and acidic residues" evidence="1">
    <location>
        <begin position="105"/>
        <end position="118"/>
    </location>
</feature>
<evidence type="ECO:0000313" key="2">
    <source>
        <dbReference type="EnsemblMetazoa" id="XP_019766460.1"/>
    </source>
</evidence>
<reference evidence="2" key="2">
    <citation type="submission" date="2024-08" db="UniProtKB">
        <authorList>
            <consortium name="EnsemblMetazoa"/>
        </authorList>
    </citation>
    <scope>IDENTIFICATION</scope>
</reference>
<evidence type="ECO:0000313" key="3">
    <source>
        <dbReference type="Proteomes" id="UP000019118"/>
    </source>
</evidence>
<dbReference type="EnsemblMetazoa" id="XM_019910901.1">
    <property type="protein sequence ID" value="XP_019766460.1"/>
    <property type="gene ID" value="LOC109541905"/>
</dbReference>
<name>A0AAR5PZN2_DENPD</name>
<dbReference type="AlphaFoldDB" id="A0AAR5PZN2"/>
<dbReference type="Proteomes" id="UP000019118">
    <property type="component" value="Unassembled WGS sequence"/>
</dbReference>
<protein>
    <submittedName>
        <fullName evidence="2">Uncharacterized protein</fullName>
    </submittedName>
</protein>
<proteinExistence type="predicted"/>
<feature type="compositionally biased region" description="Basic and acidic residues" evidence="1">
    <location>
        <begin position="43"/>
        <end position="60"/>
    </location>
</feature>
<accession>A0AAR5PZN2</accession>
<sequence length="231" mass="25356">MELPNPAPKTCEQEKLKAMVDSVIEFITASRNMLCALNQRLKDSARAKEESKKRTEDENAKPAIYQDCLNSEKKSIEPISQTKTDQILPIPFPAAKQPGQTRPPQPEKECQKTPDKSSTEIQAYRTLDPPSEGSQTNPPAQCLKHPKVKCKKIAAEEAVLSHAGVKTPMPSRIPRAKSMIEEKMGSGIFDKAPTEGGAVKSQCAKRTPKEASYSSLRQRSKTPKGDGSTVL</sequence>
<feature type="region of interest" description="Disordered" evidence="1">
    <location>
        <begin position="43"/>
        <end position="143"/>
    </location>
</feature>
<feature type="region of interest" description="Disordered" evidence="1">
    <location>
        <begin position="188"/>
        <end position="231"/>
    </location>
</feature>
<evidence type="ECO:0000256" key="1">
    <source>
        <dbReference type="SAM" id="MobiDB-lite"/>
    </source>
</evidence>
<keyword evidence="3" id="KW-1185">Reference proteome</keyword>